<dbReference type="Proteomes" id="UP001500027">
    <property type="component" value="Unassembled WGS sequence"/>
</dbReference>
<keyword evidence="2" id="KW-1185">Reference proteome</keyword>
<sequence>MLKQVLHKGFSIAMAILVLFSTVSFTVESHFCGDTLVDVSIFSEAEKCAMESMEILQKKSCCKDKVNVIQGQDELHVVSFEDLDLDQDQLWFTFTQSYPILFESLSKQIIPHKDYVPPNLIYDIQMLDEVFLI</sequence>
<dbReference type="InterPro" id="IPR058512">
    <property type="entry name" value="DUF8199"/>
</dbReference>
<organism evidence="1 2">
    <name type="scientific">Hyunsoonleella aestuarii</name>
    <dbReference type="NCBI Taxonomy" id="912802"/>
    <lineage>
        <taxon>Bacteria</taxon>
        <taxon>Pseudomonadati</taxon>
        <taxon>Bacteroidota</taxon>
        <taxon>Flavobacteriia</taxon>
        <taxon>Flavobacteriales</taxon>
        <taxon>Flavobacteriaceae</taxon>
    </lineage>
</organism>
<name>A0ABP8EAP1_9FLAO</name>
<protein>
    <submittedName>
        <fullName evidence="1">Uncharacterized protein</fullName>
    </submittedName>
</protein>
<dbReference type="Pfam" id="PF26622">
    <property type="entry name" value="DUF8199"/>
    <property type="match status" value="1"/>
</dbReference>
<evidence type="ECO:0000313" key="2">
    <source>
        <dbReference type="Proteomes" id="UP001500027"/>
    </source>
</evidence>
<reference evidence="2" key="1">
    <citation type="journal article" date="2019" name="Int. J. Syst. Evol. Microbiol.">
        <title>The Global Catalogue of Microorganisms (GCM) 10K type strain sequencing project: providing services to taxonomists for standard genome sequencing and annotation.</title>
        <authorList>
            <consortium name="The Broad Institute Genomics Platform"/>
            <consortium name="The Broad Institute Genome Sequencing Center for Infectious Disease"/>
            <person name="Wu L."/>
            <person name="Ma J."/>
        </authorList>
    </citation>
    <scope>NUCLEOTIDE SEQUENCE [LARGE SCALE GENOMIC DNA]</scope>
    <source>
        <strain evidence="2">JCM 17452</strain>
    </source>
</reference>
<proteinExistence type="predicted"/>
<evidence type="ECO:0000313" key="1">
    <source>
        <dbReference type="EMBL" id="GAA4269297.1"/>
    </source>
</evidence>
<gene>
    <name evidence="1" type="ORF">GCM10022257_13980</name>
</gene>
<comment type="caution">
    <text evidence="1">The sequence shown here is derived from an EMBL/GenBank/DDBJ whole genome shotgun (WGS) entry which is preliminary data.</text>
</comment>
<dbReference type="RefSeq" id="WP_246046771.1">
    <property type="nucleotide sequence ID" value="NZ_BAABAV010000001.1"/>
</dbReference>
<dbReference type="InterPro" id="IPR058060">
    <property type="entry name" value="HYC_CC_PP"/>
</dbReference>
<dbReference type="NCBIfam" id="NF047658">
    <property type="entry name" value="HYC_CC_PP"/>
    <property type="match status" value="1"/>
</dbReference>
<accession>A0ABP8EAP1</accession>
<dbReference type="EMBL" id="BAABAV010000001">
    <property type="protein sequence ID" value="GAA4269297.1"/>
    <property type="molecule type" value="Genomic_DNA"/>
</dbReference>